<dbReference type="EMBL" id="JASPKZ010001205">
    <property type="protein sequence ID" value="KAJ9598574.1"/>
    <property type="molecule type" value="Genomic_DNA"/>
</dbReference>
<dbReference type="AlphaFoldDB" id="A0AAD8EQP3"/>
<accession>A0AAD8EQP3</accession>
<organism evidence="1 2">
    <name type="scientific">Diploptera punctata</name>
    <name type="common">Pacific beetle cockroach</name>
    <dbReference type="NCBI Taxonomy" id="6984"/>
    <lineage>
        <taxon>Eukaryota</taxon>
        <taxon>Metazoa</taxon>
        <taxon>Ecdysozoa</taxon>
        <taxon>Arthropoda</taxon>
        <taxon>Hexapoda</taxon>
        <taxon>Insecta</taxon>
        <taxon>Pterygota</taxon>
        <taxon>Neoptera</taxon>
        <taxon>Polyneoptera</taxon>
        <taxon>Dictyoptera</taxon>
        <taxon>Blattodea</taxon>
        <taxon>Blaberoidea</taxon>
        <taxon>Blaberidae</taxon>
        <taxon>Diplopterinae</taxon>
        <taxon>Diploptera</taxon>
    </lineage>
</organism>
<evidence type="ECO:0000313" key="2">
    <source>
        <dbReference type="Proteomes" id="UP001233999"/>
    </source>
</evidence>
<evidence type="ECO:0000313" key="1">
    <source>
        <dbReference type="EMBL" id="KAJ9598574.1"/>
    </source>
</evidence>
<feature type="non-terminal residue" evidence="1">
    <location>
        <position position="71"/>
    </location>
</feature>
<proteinExistence type="predicted"/>
<dbReference type="Proteomes" id="UP001233999">
    <property type="component" value="Unassembled WGS sequence"/>
</dbReference>
<reference evidence="1" key="2">
    <citation type="submission" date="2023-05" db="EMBL/GenBank/DDBJ databases">
        <authorList>
            <person name="Fouks B."/>
        </authorList>
    </citation>
    <scope>NUCLEOTIDE SEQUENCE</scope>
    <source>
        <strain evidence="1">Stay&amp;Tobe</strain>
        <tissue evidence="1">Testes</tissue>
    </source>
</reference>
<reference evidence="1" key="1">
    <citation type="journal article" date="2023" name="IScience">
        <title>Live-bearing cockroach genome reveals convergent evolutionary mechanisms linked to viviparity in insects and beyond.</title>
        <authorList>
            <person name="Fouks B."/>
            <person name="Harrison M.C."/>
            <person name="Mikhailova A.A."/>
            <person name="Marchal E."/>
            <person name="English S."/>
            <person name="Carruthers M."/>
            <person name="Jennings E.C."/>
            <person name="Chiamaka E.L."/>
            <person name="Frigard R.A."/>
            <person name="Pippel M."/>
            <person name="Attardo G.M."/>
            <person name="Benoit J.B."/>
            <person name="Bornberg-Bauer E."/>
            <person name="Tobe S.S."/>
        </authorList>
    </citation>
    <scope>NUCLEOTIDE SEQUENCE</scope>
    <source>
        <strain evidence="1">Stay&amp;Tobe</strain>
    </source>
</reference>
<protein>
    <submittedName>
        <fullName evidence="1">Uncharacterized protein</fullName>
    </submittedName>
</protein>
<gene>
    <name evidence="1" type="ORF">L9F63_010745</name>
</gene>
<feature type="non-terminal residue" evidence="1">
    <location>
        <position position="1"/>
    </location>
</feature>
<sequence length="71" mass="8510">LLSHLKKLILPWRRHYLKIFLIAELEVGIKNANKKPVLPPCVNVYNVNWEDRLIIHDRMLFCIKLYDIISQ</sequence>
<name>A0AAD8EQP3_DIPPU</name>
<comment type="caution">
    <text evidence="1">The sequence shown here is derived from an EMBL/GenBank/DDBJ whole genome shotgun (WGS) entry which is preliminary data.</text>
</comment>
<keyword evidence="2" id="KW-1185">Reference proteome</keyword>